<dbReference type="InterPro" id="IPR044068">
    <property type="entry name" value="CB"/>
</dbReference>
<feature type="domain" description="Core-binding (CB)" evidence="6">
    <location>
        <begin position="9"/>
        <end position="86"/>
    </location>
</feature>
<evidence type="ECO:0000256" key="2">
    <source>
        <dbReference type="ARBA" id="ARBA00023125"/>
    </source>
</evidence>
<dbReference type="OrthoDB" id="142231at2157"/>
<gene>
    <name evidence="7" type="ordered locus">Tpen_1891</name>
</gene>
<evidence type="ECO:0000313" key="7">
    <source>
        <dbReference type="EMBL" id="ABL79286.1"/>
    </source>
</evidence>
<dbReference type="InterPro" id="IPR050090">
    <property type="entry name" value="Tyrosine_recombinase_XerCD"/>
</dbReference>
<dbReference type="GO" id="GO:0006310">
    <property type="term" value="P:DNA recombination"/>
    <property type="evidence" value="ECO:0007669"/>
    <property type="project" value="UniProtKB-KW"/>
</dbReference>
<protein>
    <submittedName>
        <fullName evidence="7">Phage integrase family protein</fullName>
    </submittedName>
</protein>
<dbReference type="HOGENOM" id="CLU_027562_9_0_2"/>
<dbReference type="PANTHER" id="PTHR30349">
    <property type="entry name" value="PHAGE INTEGRASE-RELATED"/>
    <property type="match status" value="1"/>
</dbReference>
<dbReference type="PANTHER" id="PTHR30349:SF41">
    <property type="entry name" value="INTEGRASE_RECOMBINASE PROTEIN MJ0367-RELATED"/>
    <property type="match status" value="1"/>
</dbReference>
<dbReference type="GeneID" id="4600305"/>
<dbReference type="InterPro" id="IPR011010">
    <property type="entry name" value="DNA_brk_join_enz"/>
</dbReference>
<keyword evidence="3" id="KW-0233">DNA recombination</keyword>
<name>A1S1F6_THEPD</name>
<proteinExistence type="predicted"/>
<evidence type="ECO:0000256" key="4">
    <source>
        <dbReference type="PROSITE-ProRule" id="PRU01248"/>
    </source>
</evidence>
<dbReference type="eggNOG" id="arCOG01241">
    <property type="taxonomic scope" value="Archaea"/>
</dbReference>
<sequence length="278" mass="31009">MQEAVAKPEDIRALVENYLGVVKALRSHNTYKTYASVLFAYAKFVEDTGKPDPAAFISWLEKNGWEKRTSIRTAYVVLRGFHKFAGLPWTLPPVKKPESVPKALGTEDVRKLLSVASPAEREVIVFLLKTGLRVSEFVHSRCEDVLVVGDGRYMLRVRGKGDKVRLVPLTKDVVEIIKARCTGRAGYIFPSPLDPDKPVSARSIQHLVSRVARRAGLQRVTPHTLRHTYATLLLNNGVDIRTIQTLLGHAQLTTTQVYTKVDVARMVDAIDSALTIKL</sequence>
<dbReference type="InterPro" id="IPR013762">
    <property type="entry name" value="Integrase-like_cat_sf"/>
</dbReference>
<dbReference type="InterPro" id="IPR002104">
    <property type="entry name" value="Integrase_catalytic"/>
</dbReference>
<geneLocation type="plasmid" evidence="7 8">
    <name>pTPEN01</name>
</geneLocation>
<reference evidence="8" key="1">
    <citation type="journal article" date="2008" name="J. Bacteriol.">
        <title>Genome sequence of Thermofilum pendens reveals an exceptional loss of biosynthetic pathways without genome reduction.</title>
        <authorList>
            <person name="Anderson I."/>
            <person name="Rodriguez J."/>
            <person name="Susanti D."/>
            <person name="Porat I."/>
            <person name="Reich C."/>
            <person name="Ulrich L.E."/>
            <person name="Elkins J.G."/>
            <person name="Mavromatis K."/>
            <person name="Lykidis A."/>
            <person name="Kim E."/>
            <person name="Thompson L.S."/>
            <person name="Nolan M."/>
            <person name="Land M."/>
            <person name="Copeland A."/>
            <person name="Lapidus A."/>
            <person name="Lucas S."/>
            <person name="Detter C."/>
            <person name="Zhulin I.B."/>
            <person name="Olsen G.J."/>
            <person name="Whitman W."/>
            <person name="Mukhopadhyay B."/>
            <person name="Bristow J."/>
            <person name="Kyrpides N."/>
        </authorList>
    </citation>
    <scope>NUCLEOTIDE SEQUENCE [LARGE SCALE GENOMIC DNA]</scope>
    <source>
        <strain evidence="8">DSM 2475 / Hrk 5</strain>
        <plasmid evidence="8">pTPEN01</plasmid>
    </source>
</reference>
<dbReference type="InterPro" id="IPR010998">
    <property type="entry name" value="Integrase_recombinase_N"/>
</dbReference>
<dbReference type="KEGG" id="tpe:Tpen_1891"/>
<dbReference type="Proteomes" id="UP000000641">
    <property type="component" value="Plasmid pTPEN01"/>
</dbReference>
<keyword evidence="1" id="KW-0229">DNA integration</keyword>
<accession>A1S1F6</accession>
<keyword evidence="7" id="KW-0614">Plasmid</keyword>
<dbReference type="PROSITE" id="PS51900">
    <property type="entry name" value="CB"/>
    <property type="match status" value="1"/>
</dbReference>
<keyword evidence="8" id="KW-1185">Reference proteome</keyword>
<evidence type="ECO:0000256" key="1">
    <source>
        <dbReference type="ARBA" id="ARBA00022908"/>
    </source>
</evidence>
<dbReference type="EnsemblBacteria" id="ABL79286">
    <property type="protein sequence ID" value="ABL79286"/>
    <property type="gene ID" value="Tpen_1891"/>
</dbReference>
<dbReference type="RefSeq" id="WP_011751411.1">
    <property type="nucleotide sequence ID" value="NC_008696.1"/>
</dbReference>
<dbReference type="EMBL" id="CP000506">
    <property type="protein sequence ID" value="ABL79286.1"/>
    <property type="molecule type" value="Genomic_DNA"/>
</dbReference>
<evidence type="ECO:0000256" key="3">
    <source>
        <dbReference type="ARBA" id="ARBA00023172"/>
    </source>
</evidence>
<dbReference type="GO" id="GO:0015074">
    <property type="term" value="P:DNA integration"/>
    <property type="evidence" value="ECO:0007669"/>
    <property type="project" value="UniProtKB-KW"/>
</dbReference>
<dbReference type="GO" id="GO:0003677">
    <property type="term" value="F:DNA binding"/>
    <property type="evidence" value="ECO:0007669"/>
    <property type="project" value="UniProtKB-UniRule"/>
</dbReference>
<evidence type="ECO:0000259" key="6">
    <source>
        <dbReference type="PROSITE" id="PS51900"/>
    </source>
</evidence>
<dbReference type="Pfam" id="PF00589">
    <property type="entry name" value="Phage_integrase"/>
    <property type="match status" value="1"/>
</dbReference>
<dbReference type="Gene3D" id="1.10.150.130">
    <property type="match status" value="1"/>
</dbReference>
<dbReference type="AlphaFoldDB" id="A1S1F6"/>
<evidence type="ECO:0000259" key="5">
    <source>
        <dbReference type="PROSITE" id="PS51898"/>
    </source>
</evidence>
<dbReference type="Gene3D" id="1.10.443.10">
    <property type="entry name" value="Intergrase catalytic core"/>
    <property type="match status" value="1"/>
</dbReference>
<organism evidence="7 8">
    <name type="scientific">Thermofilum pendens (strain DSM 2475 / Hrk 5)</name>
    <dbReference type="NCBI Taxonomy" id="368408"/>
    <lineage>
        <taxon>Archaea</taxon>
        <taxon>Thermoproteota</taxon>
        <taxon>Thermoprotei</taxon>
        <taxon>Thermofilales</taxon>
        <taxon>Thermofilaceae</taxon>
        <taxon>Thermofilum</taxon>
    </lineage>
</organism>
<dbReference type="SUPFAM" id="SSF56349">
    <property type="entry name" value="DNA breaking-rejoining enzymes"/>
    <property type="match status" value="1"/>
</dbReference>
<feature type="domain" description="Tyr recombinase" evidence="5">
    <location>
        <begin position="99"/>
        <end position="271"/>
    </location>
</feature>
<keyword evidence="2 4" id="KW-0238">DNA-binding</keyword>
<evidence type="ECO:0000313" key="8">
    <source>
        <dbReference type="Proteomes" id="UP000000641"/>
    </source>
</evidence>
<dbReference type="PROSITE" id="PS51898">
    <property type="entry name" value="TYR_RECOMBINASE"/>
    <property type="match status" value="1"/>
</dbReference>